<sequence>MTALAPFYQRVSMDRLRKLAATEDEGQDEAARAYVQRVLSMEVQRREDPEFQHLGCAPISPTANIGMQPGGADAAREPLASAYDKGIRVHAAHEHARRFIEAARIPDRQLLAVLIQAAKLNPALGCDHVWSKGYDYIANRLGFYAQLLGWPPGVEMVTVESMVEVPVKRQAQGIHEAEIVPRTRRTRVVEQKPLFCNGQAIRFAACQGRAELLALAKAGVV</sequence>
<gene>
    <name evidence="1" type="ORF">ACFQH5_20330</name>
</gene>
<dbReference type="RefSeq" id="WP_346064128.1">
    <property type="nucleotide sequence ID" value="NZ_BAAADR010000045.1"/>
</dbReference>
<protein>
    <submittedName>
        <fullName evidence="1">Uncharacterized protein</fullName>
    </submittedName>
</protein>
<proteinExistence type="predicted"/>
<evidence type="ECO:0000313" key="1">
    <source>
        <dbReference type="EMBL" id="MFC7091894.1"/>
    </source>
</evidence>
<evidence type="ECO:0000313" key="2">
    <source>
        <dbReference type="Proteomes" id="UP001596411"/>
    </source>
</evidence>
<dbReference type="Proteomes" id="UP001596411">
    <property type="component" value="Unassembled WGS sequence"/>
</dbReference>
<name>A0ABW2F146_9GAMM</name>
<accession>A0ABW2F146</accession>
<comment type="caution">
    <text evidence="1">The sequence shown here is derived from an EMBL/GenBank/DDBJ whole genome shotgun (WGS) entry which is preliminary data.</text>
</comment>
<dbReference type="EMBL" id="JBHSZP010000049">
    <property type="protein sequence ID" value="MFC7091894.1"/>
    <property type="molecule type" value="Genomic_DNA"/>
</dbReference>
<keyword evidence="2" id="KW-1185">Reference proteome</keyword>
<reference evidence="2" key="1">
    <citation type="journal article" date="2019" name="Int. J. Syst. Evol. Microbiol.">
        <title>The Global Catalogue of Microorganisms (GCM) 10K type strain sequencing project: providing services to taxonomists for standard genome sequencing and annotation.</title>
        <authorList>
            <consortium name="The Broad Institute Genomics Platform"/>
            <consortium name="The Broad Institute Genome Sequencing Center for Infectious Disease"/>
            <person name="Wu L."/>
            <person name="Ma J."/>
        </authorList>
    </citation>
    <scope>NUCLEOTIDE SEQUENCE [LARGE SCALE GENOMIC DNA]</scope>
    <source>
        <strain evidence="2">CGMCC 1.13666</strain>
    </source>
</reference>
<organism evidence="1 2">
    <name type="scientific">Halomonas salifodinae</name>
    <dbReference type="NCBI Taxonomy" id="438745"/>
    <lineage>
        <taxon>Bacteria</taxon>
        <taxon>Pseudomonadati</taxon>
        <taxon>Pseudomonadota</taxon>
        <taxon>Gammaproteobacteria</taxon>
        <taxon>Oceanospirillales</taxon>
        <taxon>Halomonadaceae</taxon>
        <taxon>Halomonas</taxon>
    </lineage>
</organism>